<dbReference type="AlphaFoldDB" id="A0A0E9QK93"/>
<reference evidence="1" key="1">
    <citation type="submission" date="2014-11" db="EMBL/GenBank/DDBJ databases">
        <authorList>
            <person name="Amaro Gonzalez C."/>
        </authorList>
    </citation>
    <scope>NUCLEOTIDE SEQUENCE</scope>
</reference>
<accession>A0A0E9QK93</accession>
<name>A0A0E9QK93_ANGAN</name>
<evidence type="ECO:0000313" key="1">
    <source>
        <dbReference type="EMBL" id="JAH17291.1"/>
    </source>
</evidence>
<dbReference type="EMBL" id="GBXM01091286">
    <property type="protein sequence ID" value="JAH17291.1"/>
    <property type="molecule type" value="Transcribed_RNA"/>
</dbReference>
<reference evidence="1" key="2">
    <citation type="journal article" date="2015" name="Fish Shellfish Immunol.">
        <title>Early steps in the European eel (Anguilla anguilla)-Vibrio vulnificus interaction in the gills: Role of the RtxA13 toxin.</title>
        <authorList>
            <person name="Callol A."/>
            <person name="Pajuelo D."/>
            <person name="Ebbesson L."/>
            <person name="Teles M."/>
            <person name="MacKenzie S."/>
            <person name="Amaro C."/>
        </authorList>
    </citation>
    <scope>NUCLEOTIDE SEQUENCE</scope>
</reference>
<organism evidence="1">
    <name type="scientific">Anguilla anguilla</name>
    <name type="common">European freshwater eel</name>
    <name type="synonym">Muraena anguilla</name>
    <dbReference type="NCBI Taxonomy" id="7936"/>
    <lineage>
        <taxon>Eukaryota</taxon>
        <taxon>Metazoa</taxon>
        <taxon>Chordata</taxon>
        <taxon>Craniata</taxon>
        <taxon>Vertebrata</taxon>
        <taxon>Euteleostomi</taxon>
        <taxon>Actinopterygii</taxon>
        <taxon>Neopterygii</taxon>
        <taxon>Teleostei</taxon>
        <taxon>Anguilliformes</taxon>
        <taxon>Anguillidae</taxon>
        <taxon>Anguilla</taxon>
    </lineage>
</organism>
<protein>
    <submittedName>
        <fullName evidence="1">Uncharacterized protein</fullName>
    </submittedName>
</protein>
<sequence>MYKSVHSKNTVTCLIA</sequence>
<proteinExistence type="predicted"/>